<feature type="domain" description="CAAX prenyl protease 2/Lysostaphin resistance protein A-like" evidence="2">
    <location>
        <begin position="159"/>
        <end position="250"/>
    </location>
</feature>
<evidence type="ECO:0000313" key="4">
    <source>
        <dbReference type="Proteomes" id="UP000501868"/>
    </source>
</evidence>
<dbReference type="GO" id="GO:0080120">
    <property type="term" value="P:CAAX-box protein maturation"/>
    <property type="evidence" value="ECO:0007669"/>
    <property type="project" value="UniProtKB-ARBA"/>
</dbReference>
<dbReference type="InterPro" id="IPR003675">
    <property type="entry name" value="Rce1/LyrA-like_dom"/>
</dbReference>
<dbReference type="EMBL" id="CP051128">
    <property type="protein sequence ID" value="QIZ08801.1"/>
    <property type="molecule type" value="Genomic_DNA"/>
</dbReference>
<protein>
    <submittedName>
        <fullName evidence="3">CPBP family intramembrane metalloprotease</fullName>
    </submittedName>
</protein>
<evidence type="ECO:0000259" key="2">
    <source>
        <dbReference type="Pfam" id="PF02517"/>
    </source>
</evidence>
<feature type="transmembrane region" description="Helical" evidence="1">
    <location>
        <begin position="211"/>
        <end position="232"/>
    </location>
</feature>
<gene>
    <name evidence="3" type="ORF">HFZ78_20565</name>
</gene>
<feature type="transmembrane region" description="Helical" evidence="1">
    <location>
        <begin position="80"/>
        <end position="101"/>
    </location>
</feature>
<dbReference type="Proteomes" id="UP000501868">
    <property type="component" value="Chromosome"/>
</dbReference>
<keyword evidence="3" id="KW-0645">Protease</keyword>
<organism evidence="3 4">
    <name type="scientific">Priestia megaterium</name>
    <name type="common">Bacillus megaterium</name>
    <dbReference type="NCBI Taxonomy" id="1404"/>
    <lineage>
        <taxon>Bacteria</taxon>
        <taxon>Bacillati</taxon>
        <taxon>Bacillota</taxon>
        <taxon>Bacilli</taxon>
        <taxon>Bacillales</taxon>
        <taxon>Bacillaceae</taxon>
        <taxon>Priestia</taxon>
    </lineage>
</organism>
<name>A0A6H1P698_PRIMG</name>
<keyword evidence="1" id="KW-1133">Transmembrane helix</keyword>
<accession>A0A6H1P698</accession>
<reference evidence="3 4" key="1">
    <citation type="submission" date="2020-04" db="EMBL/GenBank/DDBJ databases">
        <title>Genome-Wide Identification of 5-Methylcytosine Sites in Bacterial Genomes By High-Throughput Sequencing of MspJI Restriction Fragments.</title>
        <authorList>
            <person name="Wu V."/>
        </authorList>
    </citation>
    <scope>NUCLEOTIDE SEQUENCE [LARGE SCALE GENOMIC DNA]</scope>
    <source>
        <strain evidence="3 4">S2</strain>
    </source>
</reference>
<feature type="transmembrane region" description="Helical" evidence="1">
    <location>
        <begin position="134"/>
        <end position="152"/>
    </location>
</feature>
<dbReference type="Pfam" id="PF02517">
    <property type="entry name" value="Rce1-like"/>
    <property type="match status" value="1"/>
</dbReference>
<evidence type="ECO:0000256" key="1">
    <source>
        <dbReference type="SAM" id="Phobius"/>
    </source>
</evidence>
<feature type="transmembrane region" description="Helical" evidence="1">
    <location>
        <begin position="239"/>
        <end position="261"/>
    </location>
</feature>
<keyword evidence="3" id="KW-0482">Metalloprotease</keyword>
<evidence type="ECO:0000313" key="3">
    <source>
        <dbReference type="EMBL" id="QIZ08801.1"/>
    </source>
</evidence>
<sequence length="263" mass="30273">MEGINRQGILLSLLFLTMTYFFARGYYTPFFVFLIALLLLVAFFKEEKRLFAWMAISFFLGNLLLVYMDNFIESFRLSPYSLVMSSQLLLLIPIIIISYVIKKFKLEISPFLKKPILSEEIQLPFNIAFSLRKFFLILCLLSILAIIGILLIKKDEVQWHPLLFILLFSIINALLEEVLWRGILLYKLITITNQRLGLIVTSIAFGLHTTMFGFTILISLLYIFLGLIFGLFTLSSKSIIPAFIVHTLITILLIVSGWGRIPV</sequence>
<dbReference type="GO" id="GO:0004175">
    <property type="term" value="F:endopeptidase activity"/>
    <property type="evidence" value="ECO:0007669"/>
    <property type="project" value="UniProtKB-ARBA"/>
</dbReference>
<feature type="transmembrane region" description="Helical" evidence="1">
    <location>
        <begin position="20"/>
        <end position="43"/>
    </location>
</feature>
<feature type="transmembrane region" description="Helical" evidence="1">
    <location>
        <begin position="158"/>
        <end position="175"/>
    </location>
</feature>
<dbReference type="GO" id="GO:0008237">
    <property type="term" value="F:metallopeptidase activity"/>
    <property type="evidence" value="ECO:0007669"/>
    <property type="project" value="UniProtKB-KW"/>
</dbReference>
<proteinExistence type="predicted"/>
<keyword evidence="3" id="KW-0378">Hydrolase</keyword>
<keyword evidence="1" id="KW-0812">Transmembrane</keyword>
<dbReference type="GO" id="GO:0006508">
    <property type="term" value="P:proteolysis"/>
    <property type="evidence" value="ECO:0007669"/>
    <property type="project" value="UniProtKB-KW"/>
</dbReference>
<reference evidence="3 4" key="2">
    <citation type="submission" date="2020-04" db="EMBL/GenBank/DDBJ databases">
        <authorList>
            <person name="Fomenkov A."/>
            <person name="Anton B.P."/>
            <person name="Roberts R.J."/>
        </authorList>
    </citation>
    <scope>NUCLEOTIDE SEQUENCE [LARGE SCALE GENOMIC DNA]</scope>
    <source>
        <strain evidence="3 4">S2</strain>
    </source>
</reference>
<keyword evidence="1" id="KW-0472">Membrane</keyword>
<feature type="transmembrane region" description="Helical" evidence="1">
    <location>
        <begin position="50"/>
        <end position="68"/>
    </location>
</feature>
<dbReference type="AlphaFoldDB" id="A0A6H1P698"/>